<dbReference type="Pfam" id="PF04055">
    <property type="entry name" value="Radical_SAM"/>
    <property type="match status" value="1"/>
</dbReference>
<feature type="domain" description="Radical SAM core" evidence="1">
    <location>
        <begin position="200"/>
        <end position="422"/>
    </location>
</feature>
<reference evidence="2" key="1">
    <citation type="submission" date="2019-04" db="EMBL/GenBank/DDBJ databases">
        <title>Evolution of Biomass-Degrading Anaerobic Consortia Revealed by Metagenomics.</title>
        <authorList>
            <person name="Peng X."/>
        </authorList>
    </citation>
    <scope>NUCLEOTIDE SEQUENCE</scope>
    <source>
        <strain evidence="2">SIG13</strain>
    </source>
</reference>
<dbReference type="CDD" id="cd01335">
    <property type="entry name" value="Radical_SAM"/>
    <property type="match status" value="1"/>
</dbReference>
<dbReference type="SFLD" id="SFLDS00029">
    <property type="entry name" value="Radical_SAM"/>
    <property type="match status" value="1"/>
</dbReference>
<dbReference type="Gene3D" id="3.80.30.20">
    <property type="entry name" value="tm_1862 like domain"/>
    <property type="match status" value="1"/>
</dbReference>
<dbReference type="EMBL" id="SUTF01000006">
    <property type="protein sequence ID" value="MBE6510766.1"/>
    <property type="molecule type" value="Genomic_DNA"/>
</dbReference>
<dbReference type="InterPro" id="IPR045784">
    <property type="entry name" value="Radical_SAM_N2"/>
</dbReference>
<organism evidence="2 3">
    <name type="scientific">Methanobrevibacter millerae</name>
    <dbReference type="NCBI Taxonomy" id="230361"/>
    <lineage>
        <taxon>Archaea</taxon>
        <taxon>Methanobacteriati</taxon>
        <taxon>Methanobacteriota</taxon>
        <taxon>Methanomada group</taxon>
        <taxon>Methanobacteria</taxon>
        <taxon>Methanobacteriales</taxon>
        <taxon>Methanobacteriaceae</taxon>
        <taxon>Methanobrevibacter</taxon>
    </lineage>
</organism>
<sequence>MIYEDNIFKKDYKKIDIRIGLAYPNIYRTAMSSLGYNILYNFINERNDAWCERIIYPNTHSIESNTPFKNFDIISFTLQFEEDYFNVLEMLKQAEIPLKREDRNEHDPLIIAGGPCATANPMPISEYIDIFIIGEGEAIINKFLDRYRKNKNLENFLDIEGIYIPKFNNECRIAIVDDMDNAYHITQPIISRTDNEEYKTVFGDSIMLNVSRGCTRGCRFCMSSYLYRPMRETNIDRLIDIAEKTRQNTGLNKITLIGAAVSDYSNIELLIERLEERNFQISTPSLRIESITHESLKLLKESGLKSITLAPESTDILRKRINKDIPDKKIFSVIRDAVDLDFNIKLYFLIGLPYETMDDIEGLCRYIEKIANMHTSRHKIKFSINPVVPKPHTPLQWTSYDFKDIKRKSKYIKKKLRKFNVKIESPKKALIQYILSCGNSDVSTIIEKSLQKNVNIHEWMEYLPEYDIDDVLPWDKIDVGVKKEFLKIEYKRLKSKKQTPWCDASPCYKCGACEN</sequence>
<dbReference type="PROSITE" id="PS51918">
    <property type="entry name" value="RADICAL_SAM"/>
    <property type="match status" value="1"/>
</dbReference>
<protein>
    <submittedName>
        <fullName evidence="2">Radical SAM protein</fullName>
    </submittedName>
</protein>
<dbReference type="Gene3D" id="3.40.50.280">
    <property type="entry name" value="Cobalamin-binding domain"/>
    <property type="match status" value="1"/>
</dbReference>
<evidence type="ECO:0000259" key="1">
    <source>
        <dbReference type="PROSITE" id="PS51918"/>
    </source>
</evidence>
<dbReference type="Proteomes" id="UP000713479">
    <property type="component" value="Unassembled WGS sequence"/>
</dbReference>
<dbReference type="InterPro" id="IPR006638">
    <property type="entry name" value="Elp3/MiaA/NifB-like_rSAM"/>
</dbReference>
<proteinExistence type="predicted"/>
<evidence type="ECO:0000313" key="2">
    <source>
        <dbReference type="EMBL" id="MBE6510766.1"/>
    </source>
</evidence>
<dbReference type="GO" id="GO:0003824">
    <property type="term" value="F:catalytic activity"/>
    <property type="evidence" value="ECO:0007669"/>
    <property type="project" value="InterPro"/>
</dbReference>
<evidence type="ECO:0000313" key="3">
    <source>
        <dbReference type="Proteomes" id="UP000713479"/>
    </source>
</evidence>
<dbReference type="PANTHER" id="PTHR42731:SF1">
    <property type="entry name" value="RADICAL SAM DOMAIN PROTEIN"/>
    <property type="match status" value="1"/>
</dbReference>
<dbReference type="InterPro" id="IPR023404">
    <property type="entry name" value="rSAM_horseshoe"/>
</dbReference>
<gene>
    <name evidence="2" type="ORF">E7Z74_05830</name>
</gene>
<dbReference type="SUPFAM" id="SSF102114">
    <property type="entry name" value="Radical SAM enzymes"/>
    <property type="match status" value="1"/>
</dbReference>
<dbReference type="SMART" id="SM00729">
    <property type="entry name" value="Elp3"/>
    <property type="match status" value="1"/>
</dbReference>
<name>A0A8T3VRT2_9EURY</name>
<accession>A0A8T3VRT2</accession>
<dbReference type="AlphaFoldDB" id="A0A8T3VRT2"/>
<comment type="caution">
    <text evidence="2">The sequence shown here is derived from an EMBL/GenBank/DDBJ whole genome shotgun (WGS) entry which is preliminary data.</text>
</comment>
<dbReference type="SFLD" id="SFLDG01082">
    <property type="entry name" value="B12-binding_domain_containing"/>
    <property type="match status" value="1"/>
</dbReference>
<dbReference type="Pfam" id="PF19864">
    <property type="entry name" value="Radical_SAM_N2"/>
    <property type="match status" value="1"/>
</dbReference>
<dbReference type="InterPro" id="IPR007197">
    <property type="entry name" value="rSAM"/>
</dbReference>
<dbReference type="GO" id="GO:0051536">
    <property type="term" value="F:iron-sulfur cluster binding"/>
    <property type="evidence" value="ECO:0007669"/>
    <property type="project" value="InterPro"/>
</dbReference>
<dbReference type="PANTHER" id="PTHR42731">
    <property type="entry name" value="SLL1084 PROTEIN"/>
    <property type="match status" value="1"/>
</dbReference>
<dbReference type="InterPro" id="IPR058240">
    <property type="entry name" value="rSAM_sf"/>
</dbReference>